<dbReference type="SUPFAM" id="SSF55920">
    <property type="entry name" value="Creatinase/aminopeptidase"/>
    <property type="match status" value="1"/>
</dbReference>
<protein>
    <recommendedName>
        <fullName evidence="1">Peptidase M24 domain-containing protein</fullName>
    </recommendedName>
</protein>
<dbReference type="CTD" id="20315151"/>
<dbReference type="GO" id="GO:0070006">
    <property type="term" value="F:metalloaminopeptidase activity"/>
    <property type="evidence" value="ECO:0007669"/>
    <property type="project" value="TreeGrafter"/>
</dbReference>
<dbReference type="PANTHER" id="PTHR43330">
    <property type="entry name" value="METHIONINE AMINOPEPTIDASE"/>
    <property type="match status" value="1"/>
</dbReference>
<keyword evidence="3" id="KW-1185">Reference proteome</keyword>
<feature type="domain" description="Peptidase M24" evidence="1">
    <location>
        <begin position="229"/>
        <end position="494"/>
    </location>
</feature>
<dbReference type="Pfam" id="PF00557">
    <property type="entry name" value="Peptidase_M24"/>
    <property type="match status" value="1"/>
</dbReference>
<proteinExistence type="predicted"/>
<dbReference type="Proteomes" id="UP000054324">
    <property type="component" value="Unassembled WGS sequence"/>
</dbReference>
<dbReference type="InterPro" id="IPR000994">
    <property type="entry name" value="Pept_M24"/>
</dbReference>
<evidence type="ECO:0000313" key="3">
    <source>
        <dbReference type="Proteomes" id="UP000054324"/>
    </source>
</evidence>
<accession>A0A075AB68</accession>
<evidence type="ECO:0000313" key="2">
    <source>
        <dbReference type="EMBL" id="KER33060.1"/>
    </source>
</evidence>
<gene>
    <name evidence="2" type="ORF">T265_00963</name>
</gene>
<dbReference type="GeneID" id="20315151"/>
<dbReference type="Gene3D" id="3.90.230.10">
    <property type="entry name" value="Creatinase/methionine aminopeptidase superfamily"/>
    <property type="match status" value="1"/>
</dbReference>
<dbReference type="Gene3D" id="6.10.140.1350">
    <property type="match status" value="1"/>
</dbReference>
<dbReference type="STRING" id="6198.A0A075AB68"/>
<evidence type="ECO:0000259" key="1">
    <source>
        <dbReference type="Pfam" id="PF00557"/>
    </source>
</evidence>
<organism evidence="2 3">
    <name type="scientific">Opisthorchis viverrini</name>
    <name type="common">Southeast Asian liver fluke</name>
    <dbReference type="NCBI Taxonomy" id="6198"/>
    <lineage>
        <taxon>Eukaryota</taxon>
        <taxon>Metazoa</taxon>
        <taxon>Spiralia</taxon>
        <taxon>Lophotrochozoa</taxon>
        <taxon>Platyhelminthes</taxon>
        <taxon>Trematoda</taxon>
        <taxon>Digenea</taxon>
        <taxon>Opisthorchiida</taxon>
        <taxon>Opisthorchiata</taxon>
        <taxon>Opisthorchiidae</taxon>
        <taxon>Opisthorchis</taxon>
    </lineage>
</organism>
<dbReference type="AlphaFoldDB" id="A0A075AB68"/>
<dbReference type="RefSeq" id="XP_009163142.1">
    <property type="nucleotide sequence ID" value="XM_009164878.1"/>
</dbReference>
<dbReference type="KEGG" id="ovi:T265_00963"/>
<name>A0A075AB68_OPIVI</name>
<dbReference type="InterPro" id="IPR001714">
    <property type="entry name" value="Pept_M24_MAP"/>
</dbReference>
<sequence length="501" mass="54276">MSVPERYSTRLFSLLPAELVALLRQMDNEFICLAAQLHTTYEQLKVLKARYLRNIRALSGDTRNPFAEVEASSLKLRQLDGIMDNGVPGLRKPTSKTPYGPSPFTSLSISPMFPLTALGTQPNPSTVIPQATSLSFLTPSTLPSSSVGLGFGLGTSVTKSRHANLNSIVSQQKLCLLHRLPSCRFHPFARTLKLCGRDIPSSIIPPPYVLNQKATVPNVPIIHSFESIEQLRHAGSIVHQLFEELRQFLKPGLTTQDVDNFIFAACIAKHVYPSPLGYCGFPKSVCTSVNEVACHGIPSVEQSLRAGDLLSVDISIFTGTVHGDACRSYVLSDTSDQVDVLHSDPSKYDPETDSARFLCAVAENCCAAGTRICSPGTPYAEIATSICKVADLYGCSVVPGIRGHGLADFLHGPPEIIHSVNELQSTDTGTLGYMKSGHVFTIEPCLALSKSTGGRRNRYCLSPVHPVVLDDGWTVVTLNRSLTAQFENTVLITDSGHDVLT</sequence>
<dbReference type="PRINTS" id="PR00599">
    <property type="entry name" value="MAPEPTIDASE"/>
</dbReference>
<dbReference type="EMBL" id="KL596628">
    <property type="protein sequence ID" value="KER33060.1"/>
    <property type="molecule type" value="Genomic_DNA"/>
</dbReference>
<dbReference type="InterPro" id="IPR036005">
    <property type="entry name" value="Creatinase/aminopeptidase-like"/>
</dbReference>
<dbReference type="OrthoDB" id="3209743at2759"/>
<reference evidence="2 3" key="1">
    <citation type="submission" date="2013-11" db="EMBL/GenBank/DDBJ databases">
        <title>Opisthorchis viverrini - life in the bile duct.</title>
        <authorList>
            <person name="Young N.D."/>
            <person name="Nagarajan N."/>
            <person name="Lin S.J."/>
            <person name="Korhonen P.K."/>
            <person name="Jex A.R."/>
            <person name="Hall R.S."/>
            <person name="Safavi-Hemami H."/>
            <person name="Kaewkong W."/>
            <person name="Bertrand D."/>
            <person name="Gao S."/>
            <person name="Seet Q."/>
            <person name="Wongkham S."/>
            <person name="Teh B.T."/>
            <person name="Wongkham C."/>
            <person name="Intapan P.M."/>
            <person name="Maleewong W."/>
            <person name="Yang X."/>
            <person name="Hu M."/>
            <person name="Wang Z."/>
            <person name="Hofmann A."/>
            <person name="Sternberg P.W."/>
            <person name="Tan P."/>
            <person name="Wang J."/>
            <person name="Gasser R.B."/>
        </authorList>
    </citation>
    <scope>NUCLEOTIDE SEQUENCE [LARGE SCALE GENOMIC DNA]</scope>
</reference>
<dbReference type="PANTHER" id="PTHR43330:SF8">
    <property type="entry name" value="METHIONINE AMINOPEPTIDASE 1D, MITOCHONDRIAL"/>
    <property type="match status" value="1"/>
</dbReference>